<dbReference type="Proteomes" id="UP001652624">
    <property type="component" value="Chromosome 7"/>
</dbReference>
<sequence>MSKSEKVTADDKTALSSPEEGDVQDAVAQASKDSDHNSSFGSELSLSVGYFPNEDTTPPDSPTSSEDTAAEGAPLYFLPPIQGSWRTTGLGRLSGGGGHAQAGPEQFCKLSISLAWDMDASSTSSNQAAPGDCEGEALWAGKFPHRKAELTLCQLDSLVQKLEMFLEDQKDEEDTVLFGPGPGEDFQEPGSPGLAPTRVPNAVPYQDLPRLSPLHEENATQSRAAPPRLLGGELAEIRQPTPPGNTPGTSCKTRSLPEEDASSSTQAQSCLNLRGVFRRLRQLLLSSLPGRATWSSQRPAEKKRLFHRGIQIQPQESWNQDAV</sequence>
<feature type="compositionally biased region" description="Basic and acidic residues" evidence="1">
    <location>
        <begin position="1"/>
        <end position="13"/>
    </location>
</feature>
<dbReference type="GeneID" id="132539429"/>
<gene>
    <name evidence="3" type="primary">C7H12orf71</name>
</gene>
<protein>
    <submittedName>
        <fullName evidence="3">Uncharacterized protein C12orf71 homolog</fullName>
    </submittedName>
</protein>
<name>A0ABM3XNZ9_ERIEU</name>
<organism evidence="2 3">
    <name type="scientific">Erinaceus europaeus</name>
    <name type="common">Western European hedgehog</name>
    <dbReference type="NCBI Taxonomy" id="9365"/>
    <lineage>
        <taxon>Eukaryota</taxon>
        <taxon>Metazoa</taxon>
        <taxon>Chordata</taxon>
        <taxon>Craniata</taxon>
        <taxon>Vertebrata</taxon>
        <taxon>Euteleostomi</taxon>
        <taxon>Mammalia</taxon>
        <taxon>Eutheria</taxon>
        <taxon>Laurasiatheria</taxon>
        <taxon>Eulipotyphla</taxon>
        <taxon>Erinaceidae</taxon>
        <taxon>Erinaceinae</taxon>
        <taxon>Erinaceus</taxon>
    </lineage>
</organism>
<accession>A0ABM3XNZ9</accession>
<feature type="region of interest" description="Disordered" evidence="1">
    <location>
        <begin position="174"/>
        <end position="208"/>
    </location>
</feature>
<evidence type="ECO:0000313" key="3">
    <source>
        <dbReference type="RefSeq" id="XP_060050540.1"/>
    </source>
</evidence>
<dbReference type="RefSeq" id="XP_060050540.1">
    <property type="nucleotide sequence ID" value="XM_060194557.1"/>
</dbReference>
<evidence type="ECO:0000313" key="2">
    <source>
        <dbReference type="Proteomes" id="UP001652624"/>
    </source>
</evidence>
<feature type="region of interest" description="Disordered" evidence="1">
    <location>
        <begin position="1"/>
        <end position="72"/>
    </location>
</feature>
<proteinExistence type="predicted"/>
<feature type="compositionally biased region" description="Polar residues" evidence="1">
    <location>
        <begin position="54"/>
        <end position="67"/>
    </location>
</feature>
<dbReference type="InterPro" id="IPR027908">
    <property type="entry name" value="DUF4640"/>
</dbReference>
<dbReference type="PANTHER" id="PTHR36462">
    <property type="entry name" value="CHROMOSOME 12 OPEN READING FRAME 71"/>
    <property type="match status" value="1"/>
</dbReference>
<feature type="region of interest" description="Disordered" evidence="1">
    <location>
        <begin position="235"/>
        <end position="267"/>
    </location>
</feature>
<dbReference type="PANTHER" id="PTHR36462:SF1">
    <property type="entry name" value="CHROMOSOME 12 OPEN READING FRAME 71"/>
    <property type="match status" value="1"/>
</dbReference>
<dbReference type="Pfam" id="PF15480">
    <property type="entry name" value="DUF4640"/>
    <property type="match status" value="1"/>
</dbReference>
<evidence type="ECO:0000256" key="1">
    <source>
        <dbReference type="SAM" id="MobiDB-lite"/>
    </source>
</evidence>
<keyword evidence="2" id="KW-1185">Reference proteome</keyword>
<reference evidence="3" key="1">
    <citation type="submission" date="2025-08" db="UniProtKB">
        <authorList>
            <consortium name="RefSeq"/>
        </authorList>
    </citation>
    <scope>IDENTIFICATION</scope>
</reference>